<dbReference type="EMBL" id="CP002278">
    <property type="protein sequence ID" value="ADP77631.1"/>
    <property type="molecule type" value="Genomic_DNA"/>
</dbReference>
<dbReference type="PANTHER" id="PTHR43546">
    <property type="entry name" value="UPF0173 METAL-DEPENDENT HYDROLASE MJ1163-RELATED"/>
    <property type="match status" value="1"/>
</dbReference>
<protein>
    <submittedName>
        <fullName evidence="2">Beta-lactamase superfamily hydrolase</fullName>
    </submittedName>
</protein>
<accession>E3GZ99</accession>
<dbReference type="SUPFAM" id="SSF56281">
    <property type="entry name" value="Metallo-hydrolase/oxidoreductase"/>
    <property type="match status" value="1"/>
</dbReference>
<feature type="domain" description="Metallo-beta-lactamase" evidence="1">
    <location>
        <begin position="27"/>
        <end position="211"/>
    </location>
</feature>
<dbReference type="AlphaFoldDB" id="E3GZ99"/>
<dbReference type="KEGG" id="mfv:Mfer_0832"/>
<dbReference type="GO" id="GO:0016787">
    <property type="term" value="F:hydrolase activity"/>
    <property type="evidence" value="ECO:0007669"/>
    <property type="project" value="UniProtKB-KW"/>
</dbReference>
<dbReference type="PANTHER" id="PTHR43546:SF3">
    <property type="entry name" value="UPF0173 METAL-DEPENDENT HYDROLASE MJ1163"/>
    <property type="match status" value="1"/>
</dbReference>
<dbReference type="Proteomes" id="UP000002315">
    <property type="component" value="Chromosome"/>
</dbReference>
<evidence type="ECO:0000259" key="1">
    <source>
        <dbReference type="Pfam" id="PF12706"/>
    </source>
</evidence>
<dbReference type="CDD" id="cd07741">
    <property type="entry name" value="metallo-hydrolase-like_MBL-fold"/>
    <property type="match status" value="1"/>
</dbReference>
<evidence type="ECO:0000313" key="2">
    <source>
        <dbReference type="EMBL" id="ADP77631.1"/>
    </source>
</evidence>
<evidence type="ECO:0000313" key="3">
    <source>
        <dbReference type="Proteomes" id="UP000002315"/>
    </source>
</evidence>
<proteinExistence type="predicted"/>
<dbReference type="InterPro" id="IPR036866">
    <property type="entry name" value="RibonucZ/Hydroxyglut_hydro"/>
</dbReference>
<dbReference type="HOGENOM" id="CLU_074581_0_0_2"/>
<dbReference type="Gene3D" id="3.60.15.10">
    <property type="entry name" value="Ribonuclease Z/Hydroxyacylglutathione hydrolase-like"/>
    <property type="match status" value="1"/>
</dbReference>
<dbReference type="Pfam" id="PF12706">
    <property type="entry name" value="Lactamase_B_2"/>
    <property type="match status" value="1"/>
</dbReference>
<sequence length="261" mass="29174">MGEVGFATITQKRMTGGFRIDHLDNKNFHIDPGPGAFIRTYQFGLNPINLDVVLVSHAHTDHYSDVEVMIEAMTKGMTRRRGTIVGSRSVIEGYNDFGPCISKYHLTKSDVVVMEPGDTTKIGNVKIKATPTQHGDPTGIGFQFKTKDIVISYTSDTAYFEDLGKYHKGADILIANVIRPNGERIRGHMCTDDLKKLLNIVRPKLTIMTHFGMKMINNNPAKEARDLCKETSLRVIPASDGMKIDLSNIAQRTLNDFFMPR</sequence>
<gene>
    <name evidence="2" type="ordered locus">Mfer_0832</name>
</gene>
<keyword evidence="3" id="KW-1185">Reference proteome</keyword>
<dbReference type="STRING" id="523846.Mfer_0832"/>
<dbReference type="InterPro" id="IPR001279">
    <property type="entry name" value="Metallo-B-lactamas"/>
</dbReference>
<keyword evidence="2" id="KW-0378">Hydrolase</keyword>
<dbReference type="InterPro" id="IPR050114">
    <property type="entry name" value="UPF0173_UPF0282_UlaG_hydrolase"/>
</dbReference>
<name>E3GZ99_METFV</name>
<organism evidence="2 3">
    <name type="scientific">Methanothermus fervidus (strain ATCC 43054 / DSM 2088 / JCM 10308 / V24 S)</name>
    <dbReference type="NCBI Taxonomy" id="523846"/>
    <lineage>
        <taxon>Archaea</taxon>
        <taxon>Methanobacteriati</taxon>
        <taxon>Methanobacteriota</taxon>
        <taxon>Methanomada group</taxon>
        <taxon>Methanobacteria</taxon>
        <taxon>Methanobacteriales</taxon>
        <taxon>Methanothermaceae</taxon>
        <taxon>Methanothermus</taxon>
    </lineage>
</organism>
<reference evidence="2 3" key="1">
    <citation type="journal article" date="2010" name="Stand. Genomic Sci.">
        <title>Complete genome sequence of Methanothermus fervidus type strain (V24S).</title>
        <authorList>
            <person name="Anderson I."/>
            <person name="Djao O.D."/>
            <person name="Misra M."/>
            <person name="Chertkov O."/>
            <person name="Nolan M."/>
            <person name="Lucas S."/>
            <person name="Lapidus A."/>
            <person name="Del Rio T.G."/>
            <person name="Tice H."/>
            <person name="Cheng J.F."/>
            <person name="Tapia R."/>
            <person name="Han C."/>
            <person name="Goodwin L."/>
            <person name="Pitluck S."/>
            <person name="Liolios K."/>
            <person name="Ivanova N."/>
            <person name="Mavromatis K."/>
            <person name="Mikhailova N."/>
            <person name="Pati A."/>
            <person name="Brambilla E."/>
            <person name="Chen A."/>
            <person name="Palaniappan K."/>
            <person name="Land M."/>
            <person name="Hauser L."/>
            <person name="Chang Y.J."/>
            <person name="Jeffries C.D."/>
            <person name="Sikorski J."/>
            <person name="Spring S."/>
            <person name="Rohde M."/>
            <person name="Eichinger K."/>
            <person name="Huber H."/>
            <person name="Wirth R."/>
            <person name="Goker M."/>
            <person name="Detter J.C."/>
            <person name="Woyke T."/>
            <person name="Bristow J."/>
            <person name="Eisen J.A."/>
            <person name="Markowitz V."/>
            <person name="Hugenholtz P."/>
            <person name="Klenk H.P."/>
            <person name="Kyrpides N.C."/>
        </authorList>
    </citation>
    <scope>NUCLEOTIDE SEQUENCE [LARGE SCALE GENOMIC DNA]</scope>
    <source>
        <strain evidence="3">ATCC 43054 / DSM 2088 / JCM 10308 / V24 S</strain>
    </source>
</reference>